<dbReference type="AlphaFoldDB" id="A0ABD1WJB3"/>
<organism evidence="2 3">
    <name type="scientific">Forsythia ovata</name>
    <dbReference type="NCBI Taxonomy" id="205694"/>
    <lineage>
        <taxon>Eukaryota</taxon>
        <taxon>Viridiplantae</taxon>
        <taxon>Streptophyta</taxon>
        <taxon>Embryophyta</taxon>
        <taxon>Tracheophyta</taxon>
        <taxon>Spermatophyta</taxon>
        <taxon>Magnoliopsida</taxon>
        <taxon>eudicotyledons</taxon>
        <taxon>Gunneridae</taxon>
        <taxon>Pentapetalae</taxon>
        <taxon>asterids</taxon>
        <taxon>lamiids</taxon>
        <taxon>Lamiales</taxon>
        <taxon>Oleaceae</taxon>
        <taxon>Forsythieae</taxon>
        <taxon>Forsythia</taxon>
    </lineage>
</organism>
<keyword evidence="3" id="KW-1185">Reference proteome</keyword>
<accession>A0ABD1WJB3</accession>
<name>A0ABD1WJB3_9LAMI</name>
<feature type="compositionally biased region" description="Basic and acidic residues" evidence="1">
    <location>
        <begin position="90"/>
        <end position="110"/>
    </location>
</feature>
<evidence type="ECO:0000313" key="2">
    <source>
        <dbReference type="EMBL" id="KAL2549781.1"/>
    </source>
</evidence>
<reference evidence="3" key="1">
    <citation type="submission" date="2024-07" db="EMBL/GenBank/DDBJ databases">
        <title>Two chromosome-level genome assemblies of Korean endemic species Abeliophyllum distichum and Forsythia ovata (Oleaceae).</title>
        <authorList>
            <person name="Jang H."/>
        </authorList>
    </citation>
    <scope>NUCLEOTIDE SEQUENCE [LARGE SCALE GENOMIC DNA]</scope>
</reference>
<evidence type="ECO:0000313" key="3">
    <source>
        <dbReference type="Proteomes" id="UP001604277"/>
    </source>
</evidence>
<gene>
    <name evidence="2" type="ORF">Fot_11311</name>
</gene>
<evidence type="ECO:0000256" key="1">
    <source>
        <dbReference type="SAM" id="MobiDB-lite"/>
    </source>
</evidence>
<protein>
    <submittedName>
        <fullName evidence="2">Uncharacterized protein</fullName>
    </submittedName>
</protein>
<comment type="caution">
    <text evidence="2">The sequence shown here is derived from an EMBL/GenBank/DDBJ whole genome shotgun (WGS) entry which is preliminary data.</text>
</comment>
<dbReference type="EMBL" id="JBFOLJ010000003">
    <property type="protein sequence ID" value="KAL2549781.1"/>
    <property type="molecule type" value="Genomic_DNA"/>
</dbReference>
<proteinExistence type="predicted"/>
<dbReference type="Proteomes" id="UP001604277">
    <property type="component" value="Unassembled WGS sequence"/>
</dbReference>
<feature type="region of interest" description="Disordered" evidence="1">
    <location>
        <begin position="50"/>
        <end position="110"/>
    </location>
</feature>
<sequence length="110" mass="12384">MTDRVEGEAEAPIDTEIRTIVEGDQEEAVDTCVDTTVEGEPEVVVDTGVGTTVDGDVEEADQPHRRTTRSVRRKDVQEKPKVFLPRSKRKVVEKPDVNEQPREMRVKKPS</sequence>